<feature type="compositionally biased region" description="Polar residues" evidence="1">
    <location>
        <begin position="166"/>
        <end position="176"/>
    </location>
</feature>
<dbReference type="InterPro" id="IPR000835">
    <property type="entry name" value="HTH_MarR-typ"/>
</dbReference>
<gene>
    <name evidence="3" type="ORF">G6N77_15475</name>
</gene>
<organism evidence="3 4">
    <name type="scientific">Arthrobacter silviterrae</name>
    <dbReference type="NCBI Taxonomy" id="2026658"/>
    <lineage>
        <taxon>Bacteria</taxon>
        <taxon>Bacillati</taxon>
        <taxon>Actinomycetota</taxon>
        <taxon>Actinomycetes</taxon>
        <taxon>Micrococcales</taxon>
        <taxon>Micrococcaceae</taxon>
        <taxon>Arthrobacter</taxon>
    </lineage>
</organism>
<protein>
    <submittedName>
        <fullName evidence="3">MarR family transcriptional regulator</fullName>
    </submittedName>
</protein>
<accession>A0ABX0DJJ5</accession>
<dbReference type="Gene3D" id="1.10.10.10">
    <property type="entry name" value="Winged helix-like DNA-binding domain superfamily/Winged helix DNA-binding domain"/>
    <property type="match status" value="1"/>
</dbReference>
<reference evidence="3 4" key="1">
    <citation type="submission" date="2020-02" db="EMBL/GenBank/DDBJ databases">
        <title>Genome sequence of the type strain DSM 27180 of Arthrobacter silviterrae.</title>
        <authorList>
            <person name="Gao J."/>
            <person name="Sun J."/>
        </authorList>
    </citation>
    <scope>NUCLEOTIDE SEQUENCE [LARGE SCALE GENOMIC DNA]</scope>
    <source>
        <strain evidence="3 4">DSM 27180</strain>
    </source>
</reference>
<dbReference type="SMART" id="SM00347">
    <property type="entry name" value="HTH_MARR"/>
    <property type="match status" value="1"/>
</dbReference>
<keyword evidence="4" id="KW-1185">Reference proteome</keyword>
<evidence type="ECO:0000259" key="2">
    <source>
        <dbReference type="PROSITE" id="PS50995"/>
    </source>
</evidence>
<name>A0ABX0DJJ5_9MICC</name>
<dbReference type="RefSeq" id="WP_165183074.1">
    <property type="nucleotide sequence ID" value="NZ_JAAKZI010000031.1"/>
</dbReference>
<dbReference type="InterPro" id="IPR036388">
    <property type="entry name" value="WH-like_DNA-bd_sf"/>
</dbReference>
<evidence type="ECO:0000313" key="3">
    <source>
        <dbReference type="EMBL" id="NGN84845.1"/>
    </source>
</evidence>
<dbReference type="PANTHER" id="PTHR33164:SF43">
    <property type="entry name" value="HTH-TYPE TRANSCRIPTIONAL REPRESSOR YETL"/>
    <property type="match status" value="1"/>
</dbReference>
<dbReference type="InterPro" id="IPR036390">
    <property type="entry name" value="WH_DNA-bd_sf"/>
</dbReference>
<dbReference type="EMBL" id="JAAKZI010000031">
    <property type="protein sequence ID" value="NGN84845.1"/>
    <property type="molecule type" value="Genomic_DNA"/>
</dbReference>
<evidence type="ECO:0000256" key="1">
    <source>
        <dbReference type="SAM" id="MobiDB-lite"/>
    </source>
</evidence>
<dbReference type="PANTHER" id="PTHR33164">
    <property type="entry name" value="TRANSCRIPTIONAL REGULATOR, MARR FAMILY"/>
    <property type="match status" value="1"/>
</dbReference>
<dbReference type="InterPro" id="IPR039422">
    <property type="entry name" value="MarR/SlyA-like"/>
</dbReference>
<dbReference type="PRINTS" id="PR00598">
    <property type="entry name" value="HTHMARR"/>
</dbReference>
<comment type="caution">
    <text evidence="3">The sequence shown here is derived from an EMBL/GenBank/DDBJ whole genome shotgun (WGS) entry which is preliminary data.</text>
</comment>
<feature type="domain" description="HTH marR-type" evidence="2">
    <location>
        <begin position="13"/>
        <end position="145"/>
    </location>
</feature>
<feature type="region of interest" description="Disordered" evidence="1">
    <location>
        <begin position="155"/>
        <end position="185"/>
    </location>
</feature>
<evidence type="ECO:0000313" key="4">
    <source>
        <dbReference type="Proteomes" id="UP000479226"/>
    </source>
</evidence>
<dbReference type="Proteomes" id="UP000479226">
    <property type="component" value="Unassembled WGS sequence"/>
</dbReference>
<sequence length="222" mass="24584">MDEVTSAGARDGMKSLAKELHALATNGQRLRAERGRELGLGNSDLTALDLLYSEGSMAPKELRILMGVTSGTMTGLLDRVEKNGFLKRDPNPEDRRGLLISLTPAGLHAMEWLYEKFEDAVLDVVSRLAEQGVERSEKFLAELNHSLEAAILAAQSPESQAEKNPRTTADQQNRGTVNYRKSPPPNQTWTTWFSFARRNDPGLLSDPETMPNSTLPHRLPMT</sequence>
<feature type="region of interest" description="Disordered" evidence="1">
    <location>
        <begin position="200"/>
        <end position="222"/>
    </location>
</feature>
<dbReference type="SUPFAM" id="SSF46785">
    <property type="entry name" value="Winged helix' DNA-binding domain"/>
    <property type="match status" value="1"/>
</dbReference>
<dbReference type="PROSITE" id="PS50995">
    <property type="entry name" value="HTH_MARR_2"/>
    <property type="match status" value="1"/>
</dbReference>
<proteinExistence type="predicted"/>
<dbReference type="Pfam" id="PF01047">
    <property type="entry name" value="MarR"/>
    <property type="match status" value="1"/>
</dbReference>